<evidence type="ECO:0000313" key="6">
    <source>
        <dbReference type="EMBL" id="OIQ81406.1"/>
    </source>
</evidence>
<accession>A0A1J5QCP2</accession>
<dbReference type="FunFam" id="3.40.1190.20:FF:000003">
    <property type="entry name" value="Phosphomethylpyrimidine kinase ThiD"/>
    <property type="match status" value="1"/>
</dbReference>
<dbReference type="Pfam" id="PF08543">
    <property type="entry name" value="Phos_pyr_kin"/>
    <property type="match status" value="1"/>
</dbReference>
<dbReference type="GO" id="GO:0008902">
    <property type="term" value="F:hydroxymethylpyrimidine kinase activity"/>
    <property type="evidence" value="ECO:0007669"/>
    <property type="project" value="UniProtKB-EC"/>
</dbReference>
<evidence type="ECO:0000256" key="4">
    <source>
        <dbReference type="ARBA" id="ARBA00022840"/>
    </source>
</evidence>
<keyword evidence="3 6" id="KW-0418">Kinase</keyword>
<dbReference type="GO" id="GO:0005829">
    <property type="term" value="C:cytosol"/>
    <property type="evidence" value="ECO:0007669"/>
    <property type="project" value="TreeGrafter"/>
</dbReference>
<evidence type="ECO:0000259" key="5">
    <source>
        <dbReference type="Pfam" id="PF08543"/>
    </source>
</evidence>
<dbReference type="InterPro" id="IPR029056">
    <property type="entry name" value="Ribokinase-like"/>
</dbReference>
<keyword evidence="4" id="KW-0067">ATP-binding</keyword>
<dbReference type="CDD" id="cd01169">
    <property type="entry name" value="HMPP_kinase"/>
    <property type="match status" value="1"/>
</dbReference>
<comment type="caution">
    <text evidence="6">The sequence shown here is derived from an EMBL/GenBank/DDBJ whole genome shotgun (WGS) entry which is preliminary data.</text>
</comment>
<dbReference type="SUPFAM" id="SSF53613">
    <property type="entry name" value="Ribokinase-like"/>
    <property type="match status" value="1"/>
</dbReference>
<proteinExistence type="predicted"/>
<dbReference type="PANTHER" id="PTHR20858:SF17">
    <property type="entry name" value="HYDROXYMETHYLPYRIMIDINE_PHOSPHOMETHYLPYRIMIDINE KINASE THI20-RELATED"/>
    <property type="match status" value="1"/>
</dbReference>
<evidence type="ECO:0000256" key="1">
    <source>
        <dbReference type="ARBA" id="ARBA00022679"/>
    </source>
</evidence>
<dbReference type="AlphaFoldDB" id="A0A1J5QCP2"/>
<dbReference type="EC" id="2.7.1.49" evidence="6"/>
<dbReference type="NCBIfam" id="TIGR00097">
    <property type="entry name" value="HMP-P_kinase"/>
    <property type="match status" value="1"/>
</dbReference>
<dbReference type="PANTHER" id="PTHR20858">
    <property type="entry name" value="PHOSPHOMETHYLPYRIMIDINE KINASE"/>
    <property type="match status" value="1"/>
</dbReference>
<keyword evidence="2" id="KW-0547">Nucleotide-binding</keyword>
<reference evidence="6" key="1">
    <citation type="submission" date="2016-10" db="EMBL/GenBank/DDBJ databases">
        <title>Sequence of Gallionella enrichment culture.</title>
        <authorList>
            <person name="Poehlein A."/>
            <person name="Muehling M."/>
            <person name="Daniel R."/>
        </authorList>
    </citation>
    <scope>NUCLEOTIDE SEQUENCE</scope>
</reference>
<dbReference type="Gene3D" id="3.40.1190.20">
    <property type="match status" value="1"/>
</dbReference>
<dbReference type="GO" id="GO:0008972">
    <property type="term" value="F:phosphomethylpyrimidine kinase activity"/>
    <property type="evidence" value="ECO:0007669"/>
    <property type="project" value="UniProtKB-EC"/>
</dbReference>
<dbReference type="GO" id="GO:0009228">
    <property type="term" value="P:thiamine biosynthetic process"/>
    <property type="evidence" value="ECO:0007669"/>
    <property type="project" value="InterPro"/>
</dbReference>
<name>A0A1J5QCP2_9ZZZZ</name>
<feature type="domain" description="Pyridoxamine kinase/Phosphomethylpyrimidine kinase" evidence="5">
    <location>
        <begin position="12"/>
        <end position="258"/>
    </location>
</feature>
<gene>
    <name evidence="6" type="primary">thiD_12</name>
    <name evidence="6" type="ORF">GALL_368240</name>
</gene>
<dbReference type="InterPro" id="IPR004399">
    <property type="entry name" value="HMP/HMP-P_kinase_dom"/>
</dbReference>
<keyword evidence="1 6" id="KW-0808">Transferase</keyword>
<dbReference type="EMBL" id="MLJW01000928">
    <property type="protein sequence ID" value="OIQ81406.1"/>
    <property type="molecule type" value="Genomic_DNA"/>
</dbReference>
<sequence>MIVNALTIAGTDPSGGAGIQADLKTFSALGVYATTVITALVAQNTRGVAGIHPVPGAFVTTQLEALFDDVRIDTVKIGMLGTTEVIEAVAAALRRYRPPYVVLDPVMVASSGDVLLDPEAIATLRTTLLPLVDLATPNIAEAAVLLDEHQAVTADDAADQLGRLGRLCPGVLLTGGHLDGPQCVDLLLVDGRTTRIPAPRVVTRNTHGTGCTLSAAIAALRPGRPDWTSAVRDAKSYLTAALLAADDLDVGHGPGPVHHFHALWPQARARAVAP</sequence>
<dbReference type="EC" id="2.7.4.7" evidence="6"/>
<dbReference type="InterPro" id="IPR013749">
    <property type="entry name" value="PM/HMP-P_kinase-1"/>
</dbReference>
<protein>
    <submittedName>
        <fullName evidence="6">Hydroxymethylpyrimidine/phosphomethylpyrimidine kinase</fullName>
        <ecNumber evidence="6">2.7.1.49</ecNumber>
        <ecNumber evidence="6">2.7.4.7</ecNumber>
    </submittedName>
</protein>
<evidence type="ECO:0000256" key="2">
    <source>
        <dbReference type="ARBA" id="ARBA00022741"/>
    </source>
</evidence>
<dbReference type="GO" id="GO:0005524">
    <property type="term" value="F:ATP binding"/>
    <property type="evidence" value="ECO:0007669"/>
    <property type="project" value="UniProtKB-KW"/>
</dbReference>
<evidence type="ECO:0000256" key="3">
    <source>
        <dbReference type="ARBA" id="ARBA00022777"/>
    </source>
</evidence>
<organism evidence="6">
    <name type="scientific">mine drainage metagenome</name>
    <dbReference type="NCBI Taxonomy" id="410659"/>
    <lineage>
        <taxon>unclassified sequences</taxon>
        <taxon>metagenomes</taxon>
        <taxon>ecological metagenomes</taxon>
    </lineage>
</organism>